<evidence type="ECO:0000313" key="8">
    <source>
        <dbReference type="Proteomes" id="UP000315234"/>
    </source>
</evidence>
<evidence type="ECO:0000256" key="6">
    <source>
        <dbReference type="RuleBase" id="RU362118"/>
    </source>
</evidence>
<keyword evidence="4" id="KW-0028">Amino-acid biosynthesis</keyword>
<evidence type="ECO:0000313" key="7">
    <source>
        <dbReference type="EMBL" id="GEA44408.1"/>
    </source>
</evidence>
<gene>
    <name evidence="7" type="ORF">Cst04h_25780</name>
</gene>
<comment type="similarity">
    <text evidence="2 6">Belongs to the trans-sulfuration enzymes family.</text>
</comment>
<proteinExistence type="inferred from homology"/>
<organism evidence="7 8">
    <name type="scientific">Corynebacterium striatum</name>
    <dbReference type="NCBI Taxonomy" id="43770"/>
    <lineage>
        <taxon>Bacteria</taxon>
        <taxon>Bacillati</taxon>
        <taxon>Actinomycetota</taxon>
        <taxon>Actinomycetes</taxon>
        <taxon>Mycobacteriales</taxon>
        <taxon>Corynebacteriaceae</taxon>
        <taxon>Corynebacterium</taxon>
    </lineage>
</organism>
<dbReference type="CDD" id="cd00614">
    <property type="entry name" value="CGS_like"/>
    <property type="match status" value="1"/>
</dbReference>
<dbReference type="Gene3D" id="3.40.640.10">
    <property type="entry name" value="Type I PLP-dependent aspartate aminotransferase-like (Major domain)"/>
    <property type="match status" value="1"/>
</dbReference>
<dbReference type="PIRSF" id="PIRSF001434">
    <property type="entry name" value="CGS"/>
    <property type="match status" value="1"/>
</dbReference>
<dbReference type="PANTHER" id="PTHR11808">
    <property type="entry name" value="TRANS-SULFURATION ENZYME FAMILY MEMBER"/>
    <property type="match status" value="1"/>
</dbReference>
<dbReference type="NCBIfam" id="NF005871">
    <property type="entry name" value="PRK07811.1"/>
    <property type="match status" value="1"/>
</dbReference>
<dbReference type="InterPro" id="IPR015421">
    <property type="entry name" value="PyrdxlP-dep_Trfase_major"/>
</dbReference>
<dbReference type="SUPFAM" id="SSF53383">
    <property type="entry name" value="PLP-dependent transferases"/>
    <property type="match status" value="1"/>
</dbReference>
<keyword evidence="4" id="KW-0486">Methionine biosynthesis</keyword>
<dbReference type="Pfam" id="PF01053">
    <property type="entry name" value="Cys_Met_Meta_PP"/>
    <property type="match status" value="1"/>
</dbReference>
<evidence type="ECO:0000256" key="4">
    <source>
        <dbReference type="ARBA" id="ARBA00023167"/>
    </source>
</evidence>
<dbReference type="PANTHER" id="PTHR11808:SF15">
    <property type="entry name" value="CYSTATHIONINE GAMMA-LYASE"/>
    <property type="match status" value="1"/>
</dbReference>
<protein>
    <submittedName>
        <fullName evidence="7">Cystathionine gamma-synthase</fullName>
    </submittedName>
</protein>
<evidence type="ECO:0000256" key="3">
    <source>
        <dbReference type="ARBA" id="ARBA00022898"/>
    </source>
</evidence>
<dbReference type="InterPro" id="IPR000277">
    <property type="entry name" value="Cys/Met-Metab_PyrdxlP-dep_enz"/>
</dbReference>
<dbReference type="FunFam" id="3.90.1150.10:FF:000033">
    <property type="entry name" value="Cystathionine gamma-synthase"/>
    <property type="match status" value="1"/>
</dbReference>
<accession>A0ABC9ZRF8</accession>
<comment type="caution">
    <text evidence="7">The sequence shown here is derived from an EMBL/GenBank/DDBJ whole genome shotgun (WGS) entry which is preliminary data.</text>
</comment>
<dbReference type="InterPro" id="IPR015422">
    <property type="entry name" value="PyrdxlP-dep_Trfase_small"/>
</dbReference>
<sequence length="424" mass="46342">MTHNHTMVRKFSKLKGTLIDEMNKNIAITVWNGQLGLEFLDMTENRAPGFSSRSIHAGYHPDPYMGSINVPIYASTTFQQDGLAQLRGGFEYGRVANPTVRSLELTLASLENAEYARCFSSGMAAVDTLIRIIVRPGDHVILGNDAYGGMYRLLHHDYGQWGIELSIVDTTDASAVAAAVRENTKLIWLETPTNPATNITDIAEVVKHKGNAQIVVDNTFATPYLQNPLDLGADHILHSTTKYLGGHSDVLGGAVVTNSAEMDERLLYFQGNVGAVSSPFDAYLTVRGIKTLSVRMDRHCSNAQAVAEFLESRPEVKQVLYPGLPSHPGHELAKKQMRGFGGMMSVRFHDAEHAKQVCLNTQLVSLAESLGGVESLIEHPQNMTHISAEGSELVPPEDLVRISIGIEDVADLIADFEQALDALH</sequence>
<evidence type="ECO:0000256" key="5">
    <source>
        <dbReference type="PIRSR" id="PIRSR001434-2"/>
    </source>
</evidence>
<feature type="modified residue" description="N6-(pyridoxal phosphate)lysine" evidence="5">
    <location>
        <position position="242"/>
    </location>
</feature>
<evidence type="ECO:0000256" key="2">
    <source>
        <dbReference type="ARBA" id="ARBA00009077"/>
    </source>
</evidence>
<name>A0ABC9ZRF8_CORST</name>
<dbReference type="GO" id="GO:0009086">
    <property type="term" value="P:methionine biosynthetic process"/>
    <property type="evidence" value="ECO:0007669"/>
    <property type="project" value="UniProtKB-KW"/>
</dbReference>
<dbReference type="AlphaFoldDB" id="A0ABC9ZRF8"/>
<dbReference type="InterPro" id="IPR015424">
    <property type="entry name" value="PyrdxlP-dep_Trfase"/>
</dbReference>
<evidence type="ECO:0000256" key="1">
    <source>
        <dbReference type="ARBA" id="ARBA00001933"/>
    </source>
</evidence>
<comment type="cofactor">
    <cofactor evidence="1 6">
        <name>pyridoxal 5'-phosphate</name>
        <dbReference type="ChEBI" id="CHEBI:597326"/>
    </cofactor>
</comment>
<dbReference type="EMBL" id="BJLD01000004">
    <property type="protein sequence ID" value="GEA44408.1"/>
    <property type="molecule type" value="Genomic_DNA"/>
</dbReference>
<keyword evidence="3 5" id="KW-0663">Pyridoxal phosphate</keyword>
<reference evidence="7 8" key="1">
    <citation type="submission" date="2019-06" db="EMBL/GenBank/DDBJ databases">
        <title>Draft genome sequence of Corynebacterium striatum NBRC 15291.</title>
        <authorList>
            <person name="Miura T."/>
            <person name="Furukawa M."/>
            <person name="Shimamura M."/>
            <person name="Ohyama Y."/>
            <person name="Yamazoe A."/>
            <person name="Kawasaki H."/>
        </authorList>
    </citation>
    <scope>NUCLEOTIDE SEQUENCE [LARGE SCALE GENOMIC DNA]</scope>
    <source>
        <strain evidence="7 8">NBRC 15291</strain>
    </source>
</reference>
<dbReference type="Gene3D" id="3.90.1150.10">
    <property type="entry name" value="Aspartate Aminotransferase, domain 1"/>
    <property type="match status" value="1"/>
</dbReference>
<dbReference type="FunFam" id="3.40.640.10:FF:000009">
    <property type="entry name" value="Cystathionine gamma-synthase homolog"/>
    <property type="match status" value="1"/>
</dbReference>
<dbReference type="Proteomes" id="UP000315234">
    <property type="component" value="Unassembled WGS sequence"/>
</dbReference>